<feature type="domain" description="TonB-dependent receptor plug" evidence="12">
    <location>
        <begin position="122"/>
        <end position="225"/>
    </location>
</feature>
<dbReference type="InterPro" id="IPR023997">
    <property type="entry name" value="TonB-dep_OMP_SusC/RagA_CS"/>
</dbReference>
<evidence type="ECO:0000256" key="9">
    <source>
        <dbReference type="RuleBase" id="RU003357"/>
    </source>
</evidence>
<keyword evidence="4 8" id="KW-0812">Transmembrane</keyword>
<evidence type="ECO:0000313" key="14">
    <source>
        <dbReference type="Proteomes" id="UP000830198"/>
    </source>
</evidence>
<comment type="subcellular location">
    <subcellularLocation>
        <location evidence="1 8">Cell outer membrane</location>
        <topology evidence="1 8">Multi-pass membrane protein</topology>
    </subcellularLocation>
</comment>
<dbReference type="InterPro" id="IPR000531">
    <property type="entry name" value="Beta-barrel_TonB"/>
</dbReference>
<dbReference type="InterPro" id="IPR036942">
    <property type="entry name" value="Beta-barrel_TonB_sf"/>
</dbReference>
<dbReference type="NCBIfam" id="TIGR04057">
    <property type="entry name" value="SusC_RagA_signa"/>
    <property type="match status" value="1"/>
</dbReference>
<dbReference type="Gene3D" id="2.60.40.1120">
    <property type="entry name" value="Carboxypeptidase-like, regulatory domain"/>
    <property type="match status" value="1"/>
</dbReference>
<keyword evidence="7 8" id="KW-0998">Cell outer membrane</keyword>
<evidence type="ECO:0000256" key="4">
    <source>
        <dbReference type="ARBA" id="ARBA00022692"/>
    </source>
</evidence>
<gene>
    <name evidence="13" type="ORF">MYF79_12605</name>
</gene>
<keyword evidence="2 8" id="KW-0813">Transport</keyword>
<keyword evidence="3 8" id="KW-1134">Transmembrane beta strand</keyword>
<name>A0ABY4I7Q3_CHIFI</name>
<dbReference type="Gene3D" id="2.40.170.20">
    <property type="entry name" value="TonB-dependent receptor, beta-barrel domain"/>
    <property type="match status" value="1"/>
</dbReference>
<keyword evidence="14" id="KW-1185">Reference proteome</keyword>
<dbReference type="SUPFAM" id="SSF56935">
    <property type="entry name" value="Porins"/>
    <property type="match status" value="1"/>
</dbReference>
<dbReference type="PROSITE" id="PS52016">
    <property type="entry name" value="TONB_DEPENDENT_REC_3"/>
    <property type="match status" value="1"/>
</dbReference>
<evidence type="ECO:0000256" key="5">
    <source>
        <dbReference type="ARBA" id="ARBA00023077"/>
    </source>
</evidence>
<dbReference type="InterPro" id="IPR037066">
    <property type="entry name" value="Plug_dom_sf"/>
</dbReference>
<protein>
    <submittedName>
        <fullName evidence="13">TonB-dependent receptor</fullName>
    </submittedName>
</protein>
<evidence type="ECO:0000259" key="11">
    <source>
        <dbReference type="Pfam" id="PF00593"/>
    </source>
</evidence>
<dbReference type="SUPFAM" id="SSF49464">
    <property type="entry name" value="Carboxypeptidase regulatory domain-like"/>
    <property type="match status" value="1"/>
</dbReference>
<dbReference type="Pfam" id="PF07715">
    <property type="entry name" value="Plug"/>
    <property type="match status" value="1"/>
</dbReference>
<evidence type="ECO:0000256" key="1">
    <source>
        <dbReference type="ARBA" id="ARBA00004571"/>
    </source>
</evidence>
<feature type="domain" description="TonB-dependent receptor-like beta-barrel" evidence="11">
    <location>
        <begin position="438"/>
        <end position="795"/>
    </location>
</feature>
<feature type="signal peptide" evidence="10">
    <location>
        <begin position="1"/>
        <end position="27"/>
    </location>
</feature>
<dbReference type="RefSeq" id="WP_247814210.1">
    <property type="nucleotide sequence ID" value="NZ_CP095855.1"/>
</dbReference>
<keyword evidence="5 9" id="KW-0798">TonB box</keyword>
<evidence type="ECO:0000256" key="2">
    <source>
        <dbReference type="ARBA" id="ARBA00022448"/>
    </source>
</evidence>
<dbReference type="InterPro" id="IPR023996">
    <property type="entry name" value="TonB-dep_OMP_SusC/RagA"/>
</dbReference>
<dbReference type="NCBIfam" id="TIGR04056">
    <property type="entry name" value="OMP_RagA_SusC"/>
    <property type="match status" value="1"/>
</dbReference>
<keyword evidence="13" id="KW-0675">Receptor</keyword>
<dbReference type="Pfam" id="PF00593">
    <property type="entry name" value="TonB_dep_Rec_b-barrel"/>
    <property type="match status" value="1"/>
</dbReference>
<dbReference type="EMBL" id="CP095855">
    <property type="protein sequence ID" value="UPK72126.1"/>
    <property type="molecule type" value="Genomic_DNA"/>
</dbReference>
<comment type="similarity">
    <text evidence="8 9">Belongs to the TonB-dependent receptor family.</text>
</comment>
<organism evidence="13 14">
    <name type="scientific">Chitinophaga filiformis</name>
    <name type="common">Myxococcus filiformis</name>
    <name type="synonym">Flexibacter filiformis</name>
    <dbReference type="NCBI Taxonomy" id="104663"/>
    <lineage>
        <taxon>Bacteria</taxon>
        <taxon>Pseudomonadati</taxon>
        <taxon>Bacteroidota</taxon>
        <taxon>Chitinophagia</taxon>
        <taxon>Chitinophagales</taxon>
        <taxon>Chitinophagaceae</taxon>
        <taxon>Chitinophaga</taxon>
    </lineage>
</organism>
<evidence type="ECO:0000256" key="3">
    <source>
        <dbReference type="ARBA" id="ARBA00022452"/>
    </source>
</evidence>
<feature type="chain" id="PRO_5045621698" evidence="10">
    <location>
        <begin position="28"/>
        <end position="1020"/>
    </location>
</feature>
<dbReference type="Proteomes" id="UP000830198">
    <property type="component" value="Chromosome"/>
</dbReference>
<dbReference type="InterPro" id="IPR039426">
    <property type="entry name" value="TonB-dep_rcpt-like"/>
</dbReference>
<evidence type="ECO:0000313" key="13">
    <source>
        <dbReference type="EMBL" id="UPK72126.1"/>
    </source>
</evidence>
<reference evidence="13 14" key="1">
    <citation type="submission" date="2022-04" db="EMBL/GenBank/DDBJ databases">
        <title>The arsenic-methylating capacity of Chitinophaga filiformis YT5 during chitin decomposition.</title>
        <authorList>
            <person name="Chen G."/>
            <person name="Liang Y."/>
        </authorList>
    </citation>
    <scope>NUCLEOTIDE SEQUENCE [LARGE SCALE GENOMIC DNA]</scope>
    <source>
        <strain evidence="13 14">YT5</strain>
    </source>
</reference>
<evidence type="ECO:0000256" key="8">
    <source>
        <dbReference type="PROSITE-ProRule" id="PRU01360"/>
    </source>
</evidence>
<proteinExistence type="inferred from homology"/>
<dbReference type="InterPro" id="IPR008969">
    <property type="entry name" value="CarboxyPept-like_regulatory"/>
</dbReference>
<dbReference type="InterPro" id="IPR012910">
    <property type="entry name" value="Plug_dom"/>
</dbReference>
<keyword evidence="6 8" id="KW-0472">Membrane</keyword>
<evidence type="ECO:0000256" key="10">
    <source>
        <dbReference type="SAM" id="SignalP"/>
    </source>
</evidence>
<dbReference type="Gene3D" id="2.170.130.10">
    <property type="entry name" value="TonB-dependent receptor, plug domain"/>
    <property type="match status" value="1"/>
</dbReference>
<accession>A0ABY4I7Q3</accession>
<evidence type="ECO:0000259" key="12">
    <source>
        <dbReference type="Pfam" id="PF07715"/>
    </source>
</evidence>
<evidence type="ECO:0000256" key="7">
    <source>
        <dbReference type="ARBA" id="ARBA00023237"/>
    </source>
</evidence>
<keyword evidence="10" id="KW-0732">Signal</keyword>
<dbReference type="Pfam" id="PF13715">
    <property type="entry name" value="CarbopepD_reg_2"/>
    <property type="match status" value="1"/>
</dbReference>
<evidence type="ECO:0000256" key="6">
    <source>
        <dbReference type="ARBA" id="ARBA00023136"/>
    </source>
</evidence>
<sequence>MKRKMLQAYNACAIILLLCAISQSSVAQTNTIRGRVSGTQNEPLANVSVHEKGTTNGTLTKEDGSFTLSVKDTSVLIELSFLGYASQEVSAGSAPFLNIQLQSKANDLNSVVIIGYQSVRRKDLTGATGVVDMTAVNRVTSASVGESIQGLVPGVTVRNTGAPGTNAAVEIRGVSNFGNSNPLYVIDGMFADANVTVNPDDIASIQVLKDASAAAIYGSRAGNGVIIITTKRGREGPTRLNLSARYGVQQIPKRWNMMDAAQYLQTVKQQYQNSGLGLPGGLNNNTINTDWQDAIFRTGNSQDYYLSASGGAAAGNYFISGGYYKNTGVLIGNSFERASLRINTEAKKGRLTLGENLMLSTSYGANPGGGINAFYEVPQMLPVIAVQAENYKSIQYNPGGWGMGTTDIPTYANNYAAVNALDKIRNSFVKVLGNVYVEFKLTDWLIYRFSTGVEASFDHNREVRDTGIWRYTNQPAATSINENRSQFTNFLMEHTLNFNKTFGRHSLNGVFGFSRTQQRTEFTSGGRTGLQTVNGTLFTTIGSALGAPAAGGGTSLLWRAHGYLGRINYAYDDRYLLTLTGRIDQDSRFGPDYRTGYFPSVAAAWRINRESFFNVPVVSDLKLRASYGKLGFSDVLGSWDYLGVLNNNPRAIYGTGQTPAVGQYQAALVNEDLHWETRIQQNIGIDAGFWDNRLSLSLDAYNSKSKDVLVQLPIANYLGGVGSPSINAASIRNRGIEFTATYRSKSAPFHWDISGNITTIKNRILSVGNQNSGADYLEPANFLRSQVGHAIGEWYVIKTAGIFHSAAEVNAYTDKNGRLIQPDAKPGDVKYIDANGDGVINNDDRQFLGSPWPSVQAGLQFNAFYKNFTLNLQWVGVFGNKLYNDVRRVLDSYQLTNFRKDIDPWSENNSGGTDPRLAVSTGSDPAIAANNMAQTDRWLEKGTYLRLRNIELAYNVSKGFLSRAGLSNARIYISGQNLFTITSYKGLDPDVQGNGILQRGFDNGNWPASRFYTAGITCEF</sequence>